<protein>
    <recommendedName>
        <fullName evidence="4">NAD(P)-binding domain-containing protein</fullName>
    </recommendedName>
</protein>
<dbReference type="InterPro" id="IPR016040">
    <property type="entry name" value="NAD(P)-bd_dom"/>
</dbReference>
<dbReference type="InterPro" id="IPR051609">
    <property type="entry name" value="NmrA/Isoflavone_reductase-like"/>
</dbReference>
<evidence type="ECO:0000313" key="5">
    <source>
        <dbReference type="EMBL" id="OKL55440.1"/>
    </source>
</evidence>
<dbReference type="AlphaFoldDB" id="A0A1Q5Q6R9"/>
<dbReference type="GeneID" id="31009054"/>
<dbReference type="SUPFAM" id="SSF51735">
    <property type="entry name" value="NAD(P)-binding Rossmann-fold domains"/>
    <property type="match status" value="1"/>
</dbReference>
<evidence type="ECO:0000256" key="2">
    <source>
        <dbReference type="ARBA" id="ARBA00022857"/>
    </source>
</evidence>
<gene>
    <name evidence="5" type="ORF">UA08_09298</name>
</gene>
<dbReference type="Gene3D" id="3.40.50.720">
    <property type="entry name" value="NAD(P)-binding Rossmann-like Domain"/>
    <property type="match status" value="1"/>
</dbReference>
<dbReference type="Gene3D" id="3.90.25.10">
    <property type="entry name" value="UDP-galactose 4-epimerase, domain 1"/>
    <property type="match status" value="1"/>
</dbReference>
<name>A0A1Q5Q6R9_TALAT</name>
<dbReference type="OrthoDB" id="9974981at2759"/>
<dbReference type="Proteomes" id="UP000214365">
    <property type="component" value="Unassembled WGS sequence"/>
</dbReference>
<proteinExistence type="inferred from homology"/>
<dbReference type="RefSeq" id="XP_020115561.1">
    <property type="nucleotide sequence ID" value="XM_020265226.1"/>
</dbReference>
<dbReference type="GO" id="GO:0016491">
    <property type="term" value="F:oxidoreductase activity"/>
    <property type="evidence" value="ECO:0007669"/>
    <property type="project" value="UniProtKB-KW"/>
</dbReference>
<reference evidence="5 6" key="1">
    <citation type="submission" date="2015-06" db="EMBL/GenBank/DDBJ databases">
        <title>Talaromyces atroroseus IBT 11181 draft genome.</title>
        <authorList>
            <person name="Rasmussen K.B."/>
            <person name="Rasmussen S."/>
            <person name="Petersen B."/>
            <person name="Sicheritz-Ponten T."/>
            <person name="Mortensen U.H."/>
            <person name="Thrane U."/>
        </authorList>
    </citation>
    <scope>NUCLEOTIDE SEQUENCE [LARGE SCALE GENOMIC DNA]</scope>
    <source>
        <strain evidence="5 6">IBT 11181</strain>
    </source>
</reference>
<keyword evidence="3" id="KW-0560">Oxidoreductase</keyword>
<dbReference type="InterPro" id="IPR036291">
    <property type="entry name" value="NAD(P)-bd_dom_sf"/>
</dbReference>
<evidence type="ECO:0000313" key="6">
    <source>
        <dbReference type="Proteomes" id="UP000214365"/>
    </source>
</evidence>
<sequence length="317" mass="35660">MSEIRNVVILGATGLVGKEIVKALVDDGSFQVTIVKRIGGSSSHPFPESSRLREIGDIDYTSVSSLKKAFAGQHAVIEALNPSGVVHQDKIVQAAVETESVRHIITPDFSGDYLNEHIHEIRIYDSKVEAHHVTKRLIQQRKSLHWTAILTGSFFDWAIDNGIFWVDAKARQVTIFGSGNQSNALAALDVVGRATIRVLKDPDSYLDRQAYFADYLISCNELLKLLNELEDQTWTAKHVSLDDFYEQGKKLWDEDTAKGVEDRRSTTAYIMLGTYGCFHEENRYSTDYSGRVESGFGWTRDQFARELLKAVKSARKE</sequence>
<accession>A0A1Q5Q6R9</accession>
<dbReference type="Pfam" id="PF13460">
    <property type="entry name" value="NAD_binding_10"/>
    <property type="match status" value="1"/>
</dbReference>
<dbReference type="PANTHER" id="PTHR47706:SF9">
    <property type="entry name" value="NMRA-LIKE DOMAIN-CONTAINING PROTEIN-RELATED"/>
    <property type="match status" value="1"/>
</dbReference>
<dbReference type="PANTHER" id="PTHR47706">
    <property type="entry name" value="NMRA-LIKE FAMILY PROTEIN"/>
    <property type="match status" value="1"/>
</dbReference>
<keyword evidence="6" id="KW-1185">Reference proteome</keyword>
<keyword evidence="2" id="KW-0521">NADP</keyword>
<organism evidence="5 6">
    <name type="scientific">Talaromyces atroroseus</name>
    <dbReference type="NCBI Taxonomy" id="1441469"/>
    <lineage>
        <taxon>Eukaryota</taxon>
        <taxon>Fungi</taxon>
        <taxon>Dikarya</taxon>
        <taxon>Ascomycota</taxon>
        <taxon>Pezizomycotina</taxon>
        <taxon>Eurotiomycetes</taxon>
        <taxon>Eurotiomycetidae</taxon>
        <taxon>Eurotiales</taxon>
        <taxon>Trichocomaceae</taxon>
        <taxon>Talaromyces</taxon>
        <taxon>Talaromyces sect. Trachyspermi</taxon>
    </lineage>
</organism>
<comment type="similarity">
    <text evidence="1">Belongs to the NmrA-type oxidoreductase family. Isoflavone reductase subfamily.</text>
</comment>
<dbReference type="EMBL" id="LFMY01000021">
    <property type="protein sequence ID" value="OKL55440.1"/>
    <property type="molecule type" value="Genomic_DNA"/>
</dbReference>
<evidence type="ECO:0000259" key="4">
    <source>
        <dbReference type="Pfam" id="PF13460"/>
    </source>
</evidence>
<evidence type="ECO:0000256" key="3">
    <source>
        <dbReference type="ARBA" id="ARBA00023002"/>
    </source>
</evidence>
<comment type="caution">
    <text evidence="5">The sequence shown here is derived from an EMBL/GenBank/DDBJ whole genome shotgun (WGS) entry which is preliminary data.</text>
</comment>
<feature type="domain" description="NAD(P)-binding" evidence="4">
    <location>
        <begin position="11"/>
        <end position="158"/>
    </location>
</feature>
<evidence type="ECO:0000256" key="1">
    <source>
        <dbReference type="ARBA" id="ARBA00005725"/>
    </source>
</evidence>